<keyword evidence="2" id="KW-1133">Transmembrane helix</keyword>
<dbReference type="STRING" id="61424.A0A2T9Z358"/>
<keyword evidence="1" id="KW-0378">Hydrolase</keyword>
<dbReference type="GO" id="GO:0016787">
    <property type="term" value="F:hydrolase activity"/>
    <property type="evidence" value="ECO:0007669"/>
    <property type="project" value="UniProtKB-KW"/>
</dbReference>
<dbReference type="PANTHER" id="PTHR45648">
    <property type="entry name" value="GDSL LIPASE/ACYLHYDROLASE FAMILY PROTEIN (AFU_ORTHOLOGUE AFUA_4G14700)"/>
    <property type="match status" value="1"/>
</dbReference>
<dbReference type="Proteomes" id="UP000245699">
    <property type="component" value="Unassembled WGS sequence"/>
</dbReference>
<feature type="signal peptide" evidence="3">
    <location>
        <begin position="1"/>
        <end position="19"/>
    </location>
</feature>
<evidence type="ECO:0000256" key="2">
    <source>
        <dbReference type="SAM" id="Phobius"/>
    </source>
</evidence>
<protein>
    <submittedName>
        <fullName evidence="4">Uncharacterized protein</fullName>
    </submittedName>
</protein>
<dbReference type="InterPro" id="IPR051058">
    <property type="entry name" value="GDSL_Est/Lipase"/>
</dbReference>
<keyword evidence="2" id="KW-0472">Membrane</keyword>
<dbReference type="PANTHER" id="PTHR45648:SF22">
    <property type="entry name" value="GDSL LIPASE_ACYLHYDROLASE FAMILY PROTEIN (AFU_ORTHOLOGUE AFUA_4G14700)"/>
    <property type="match status" value="1"/>
</dbReference>
<evidence type="ECO:0000256" key="1">
    <source>
        <dbReference type="ARBA" id="ARBA00022801"/>
    </source>
</evidence>
<feature type="transmembrane region" description="Helical" evidence="2">
    <location>
        <begin position="372"/>
        <end position="390"/>
    </location>
</feature>
<reference evidence="4 5" key="1">
    <citation type="journal article" date="2018" name="MBio">
        <title>Comparative Genomics Reveals the Core Gene Toolbox for the Fungus-Insect Symbiosis.</title>
        <authorList>
            <person name="Wang Y."/>
            <person name="Stata M."/>
            <person name="Wang W."/>
            <person name="Stajich J.E."/>
            <person name="White M.M."/>
            <person name="Moncalvo J.M."/>
        </authorList>
    </citation>
    <scope>NUCLEOTIDE SEQUENCE [LARGE SCALE GENOMIC DNA]</scope>
    <source>
        <strain evidence="4 5">AUS-77-4</strain>
    </source>
</reference>
<sequence length="391" mass="43282">MKLIKNISVLLPALAFVHSVTVNQYFVIFGTKISDIGNSVNSSSTAKWFGRFSNGPVWNEYTSYYNNYTLMNQAISDSYVDNTIFNNFKVTPNTTPSIIDQISSFTTAFKTLFNVNAIRNDIAVIQLSLNDLSLYSTLSIQTGTTDDSFTDKLVARVYKAVEMVRDLGYKKIIVTDIPEIKYLPIYRSTPANVSKMIQDLTVECNKKLFTAISNFSIRNKNQVTWVKTFSFDAIFQMSVDPTIPQLLGITNTATACIQTINNVTSTPCSNSNAYFFNDETSVNTRVHALAGAIMAELINNSSINYSTQTIIPLIGKYNITTITTTNSFMFPNGIQQNGVLNISEFTFNQALNNEVSITNLKNSLGNNSKICLLSILLSIVVGSILLNAIAI</sequence>
<evidence type="ECO:0000313" key="4">
    <source>
        <dbReference type="EMBL" id="PVU99030.1"/>
    </source>
</evidence>
<evidence type="ECO:0000313" key="5">
    <source>
        <dbReference type="Proteomes" id="UP000245699"/>
    </source>
</evidence>
<evidence type="ECO:0000256" key="3">
    <source>
        <dbReference type="SAM" id="SignalP"/>
    </source>
</evidence>
<accession>A0A2T9Z358</accession>
<gene>
    <name evidence="4" type="ORF">BB559_001082</name>
</gene>
<dbReference type="Gene3D" id="3.40.50.1110">
    <property type="entry name" value="SGNH hydrolase"/>
    <property type="match status" value="1"/>
</dbReference>
<dbReference type="EMBL" id="MBFT01000057">
    <property type="protein sequence ID" value="PVU99030.1"/>
    <property type="molecule type" value="Genomic_DNA"/>
</dbReference>
<keyword evidence="5" id="KW-1185">Reference proteome</keyword>
<name>A0A2T9Z358_9FUNG</name>
<keyword evidence="3" id="KW-0732">Signal</keyword>
<feature type="chain" id="PRO_5015681180" evidence="3">
    <location>
        <begin position="20"/>
        <end position="391"/>
    </location>
</feature>
<dbReference type="AlphaFoldDB" id="A0A2T9Z358"/>
<comment type="caution">
    <text evidence="4">The sequence shown here is derived from an EMBL/GenBank/DDBJ whole genome shotgun (WGS) entry which is preliminary data.</text>
</comment>
<dbReference type="InterPro" id="IPR036514">
    <property type="entry name" value="SGNH_hydro_sf"/>
</dbReference>
<proteinExistence type="predicted"/>
<dbReference type="OrthoDB" id="1600564at2759"/>
<organism evidence="4 5">
    <name type="scientific">Furculomyces boomerangus</name>
    <dbReference type="NCBI Taxonomy" id="61424"/>
    <lineage>
        <taxon>Eukaryota</taxon>
        <taxon>Fungi</taxon>
        <taxon>Fungi incertae sedis</taxon>
        <taxon>Zoopagomycota</taxon>
        <taxon>Kickxellomycotina</taxon>
        <taxon>Harpellomycetes</taxon>
        <taxon>Harpellales</taxon>
        <taxon>Harpellaceae</taxon>
        <taxon>Furculomyces</taxon>
    </lineage>
</organism>
<keyword evidence="2" id="KW-0812">Transmembrane</keyword>